<evidence type="ECO:0000259" key="4">
    <source>
        <dbReference type="PROSITE" id="PS50041"/>
    </source>
</evidence>
<keyword evidence="2" id="KW-1015">Disulfide bond</keyword>
<evidence type="ECO:0000256" key="3">
    <source>
        <dbReference type="SAM" id="Phobius"/>
    </source>
</evidence>
<proteinExistence type="predicted"/>
<evidence type="ECO:0000313" key="6">
    <source>
        <dbReference type="RefSeq" id="XP_031427019.1"/>
    </source>
</evidence>
<reference evidence="6" key="1">
    <citation type="submission" date="2025-08" db="UniProtKB">
        <authorList>
            <consortium name="RefSeq"/>
        </authorList>
    </citation>
    <scope>IDENTIFICATION</scope>
</reference>
<keyword evidence="5" id="KW-1185">Reference proteome</keyword>
<dbReference type="Gene3D" id="3.10.100.10">
    <property type="entry name" value="Mannose-Binding Protein A, subunit A"/>
    <property type="match status" value="1"/>
</dbReference>
<keyword evidence="3" id="KW-1133">Transmembrane helix</keyword>
<dbReference type="GeneID" id="116221199"/>
<dbReference type="KEGG" id="char:116221199"/>
<dbReference type="SMART" id="SM00034">
    <property type="entry name" value="CLECT"/>
    <property type="match status" value="1"/>
</dbReference>
<dbReference type="Pfam" id="PF00059">
    <property type="entry name" value="Lectin_C"/>
    <property type="match status" value="1"/>
</dbReference>
<dbReference type="PROSITE" id="PS00615">
    <property type="entry name" value="C_TYPE_LECTIN_1"/>
    <property type="match status" value="1"/>
</dbReference>
<dbReference type="Gene3D" id="1.20.5.400">
    <property type="match status" value="1"/>
</dbReference>
<organism evidence="5 6">
    <name type="scientific">Clupea harengus</name>
    <name type="common">Atlantic herring</name>
    <dbReference type="NCBI Taxonomy" id="7950"/>
    <lineage>
        <taxon>Eukaryota</taxon>
        <taxon>Metazoa</taxon>
        <taxon>Chordata</taxon>
        <taxon>Craniata</taxon>
        <taxon>Vertebrata</taxon>
        <taxon>Euteleostomi</taxon>
        <taxon>Actinopterygii</taxon>
        <taxon>Neopterygii</taxon>
        <taxon>Teleostei</taxon>
        <taxon>Clupei</taxon>
        <taxon>Clupeiformes</taxon>
        <taxon>Clupeoidei</taxon>
        <taxon>Clupeidae</taxon>
        <taxon>Clupea</taxon>
    </lineage>
</organism>
<name>A0A6P8FLF1_CLUHA</name>
<dbReference type="InterPro" id="IPR016186">
    <property type="entry name" value="C-type_lectin-like/link_sf"/>
</dbReference>
<dbReference type="RefSeq" id="XP_031427019.1">
    <property type="nucleotide sequence ID" value="XM_031571159.1"/>
</dbReference>
<dbReference type="PANTHER" id="PTHR22803">
    <property type="entry name" value="MANNOSE, PHOSPHOLIPASE, LECTIN RECEPTOR RELATED"/>
    <property type="match status" value="1"/>
</dbReference>
<evidence type="ECO:0000313" key="5">
    <source>
        <dbReference type="Proteomes" id="UP000515152"/>
    </source>
</evidence>
<feature type="domain" description="C-type lectin" evidence="4">
    <location>
        <begin position="127"/>
        <end position="238"/>
    </location>
</feature>
<dbReference type="InterPro" id="IPR001304">
    <property type="entry name" value="C-type_lectin-like"/>
</dbReference>
<feature type="transmembrane region" description="Helical" evidence="3">
    <location>
        <begin position="17"/>
        <end position="37"/>
    </location>
</feature>
<dbReference type="InterPro" id="IPR018378">
    <property type="entry name" value="C-type_lectin_CS"/>
</dbReference>
<accession>A0A6P8FLF1</accession>
<dbReference type="Proteomes" id="UP000515152">
    <property type="component" value="Chromosome 7"/>
</dbReference>
<protein>
    <submittedName>
        <fullName evidence="6">CD209 antigen-like protein E</fullName>
    </submittedName>
</protein>
<feature type="transmembrane region" description="Helical" evidence="3">
    <location>
        <begin position="49"/>
        <end position="68"/>
    </location>
</feature>
<dbReference type="SUPFAM" id="SSF56436">
    <property type="entry name" value="C-type lectin-like"/>
    <property type="match status" value="1"/>
</dbReference>
<dbReference type="GO" id="GO:0030246">
    <property type="term" value="F:carbohydrate binding"/>
    <property type="evidence" value="ECO:0007669"/>
    <property type="project" value="UniProtKB-KW"/>
</dbReference>
<dbReference type="PROSITE" id="PS50041">
    <property type="entry name" value="C_TYPE_LECTIN_2"/>
    <property type="match status" value="1"/>
</dbReference>
<gene>
    <name evidence="6" type="primary">LOC116221199</name>
</gene>
<dbReference type="InterPro" id="IPR016187">
    <property type="entry name" value="CTDL_fold"/>
</dbReference>
<dbReference type="InterPro" id="IPR033989">
    <property type="entry name" value="CD209-like_CTLD"/>
</dbReference>
<keyword evidence="3" id="KW-0472">Membrane</keyword>
<evidence type="ECO:0000256" key="1">
    <source>
        <dbReference type="ARBA" id="ARBA00022734"/>
    </source>
</evidence>
<sequence length="281" mass="32285">MGAHHSVGSVTFSMTPFASILSSSSLTLSSILSCLYSTPSSYNNHAHHAIYRTVGVCFGLLCLLQVTLNITLRLYFLRLANDGQECQMRYNSLAEERDLLMTNYTNVVEERDRLDKRLDELVGWKSFESRLYFFSIAEKTWNESREDCKQRGADLVIINSQEEQNFVSAHARETWIGLTDSEIEGQWKWVDGTPHSLKKGLWMEKEPNNADMGEDCGKAYGKQWNDEVCSRKFKWTCENKSSLRSRLKDPHHPPSLLSPAMLTFALRLRLLFTDLTELRNI</sequence>
<dbReference type="OrthoDB" id="8950604at2759"/>
<dbReference type="CDD" id="cd03590">
    <property type="entry name" value="CLECT_DC-SIGN_like"/>
    <property type="match status" value="1"/>
</dbReference>
<dbReference type="AlphaFoldDB" id="A0A6P8FLF1"/>
<dbReference type="InterPro" id="IPR050111">
    <property type="entry name" value="C-type_lectin/snaclec_domain"/>
</dbReference>
<keyword evidence="3" id="KW-0812">Transmembrane</keyword>
<keyword evidence="1" id="KW-0430">Lectin</keyword>
<evidence type="ECO:0000256" key="2">
    <source>
        <dbReference type="ARBA" id="ARBA00023157"/>
    </source>
</evidence>